<feature type="region of interest" description="Disordered" evidence="2">
    <location>
        <begin position="665"/>
        <end position="688"/>
    </location>
</feature>
<dbReference type="Gene3D" id="1.25.10.10">
    <property type="entry name" value="Leucine-rich Repeat Variant"/>
    <property type="match status" value="2"/>
</dbReference>
<feature type="compositionally biased region" description="Polar residues" evidence="2">
    <location>
        <begin position="73"/>
        <end position="85"/>
    </location>
</feature>
<evidence type="ECO:0000256" key="1">
    <source>
        <dbReference type="ARBA" id="ARBA00006854"/>
    </source>
</evidence>
<organism evidence="6">
    <name type="scientific">Enterobius vermicularis</name>
    <name type="common">Human pinworm</name>
    <dbReference type="NCBI Taxonomy" id="51028"/>
    <lineage>
        <taxon>Eukaryota</taxon>
        <taxon>Metazoa</taxon>
        <taxon>Ecdysozoa</taxon>
        <taxon>Nematoda</taxon>
        <taxon>Chromadorea</taxon>
        <taxon>Rhabditida</taxon>
        <taxon>Spirurina</taxon>
        <taxon>Oxyuridomorpha</taxon>
        <taxon>Oxyuroidea</taxon>
        <taxon>Oxyuridae</taxon>
        <taxon>Enterobius</taxon>
    </lineage>
</organism>
<feature type="compositionally biased region" description="Low complexity" evidence="2">
    <location>
        <begin position="111"/>
        <end position="124"/>
    </location>
</feature>
<feature type="domain" description="WAPL" evidence="3">
    <location>
        <begin position="268"/>
        <end position="764"/>
    </location>
</feature>
<dbReference type="Pfam" id="PF07814">
    <property type="entry name" value="WAPL"/>
    <property type="match status" value="1"/>
</dbReference>
<evidence type="ECO:0000313" key="4">
    <source>
        <dbReference type="EMBL" id="VDD89845.1"/>
    </source>
</evidence>
<reference evidence="4 5" key="2">
    <citation type="submission" date="2018-10" db="EMBL/GenBank/DDBJ databases">
        <authorList>
            <consortium name="Pathogen Informatics"/>
        </authorList>
    </citation>
    <scope>NUCLEOTIDE SEQUENCE [LARGE SCALE GENOMIC DNA]</scope>
</reference>
<feature type="region of interest" description="Disordered" evidence="2">
    <location>
        <begin position="170"/>
        <end position="195"/>
    </location>
</feature>
<evidence type="ECO:0000259" key="3">
    <source>
        <dbReference type="PROSITE" id="PS51271"/>
    </source>
</evidence>
<dbReference type="InterPro" id="IPR011989">
    <property type="entry name" value="ARM-like"/>
</dbReference>
<dbReference type="PANTHER" id="PTHR22100:SF13">
    <property type="entry name" value="WINGS APART-LIKE PROTEIN HOMOLOG"/>
    <property type="match status" value="1"/>
</dbReference>
<proteinExistence type="inferred from homology"/>
<gene>
    <name evidence="4" type="ORF">EVEC_LOCUS4596</name>
</gene>
<feature type="compositionally biased region" description="Acidic residues" evidence="2">
    <location>
        <begin position="173"/>
        <end position="183"/>
    </location>
</feature>
<evidence type="ECO:0000313" key="6">
    <source>
        <dbReference type="WBParaSite" id="EVEC_0000488801-mRNA-1"/>
    </source>
</evidence>
<protein>
    <submittedName>
        <fullName evidence="6">WAPL domain-containing protein</fullName>
    </submittedName>
</protein>
<evidence type="ECO:0000313" key="5">
    <source>
        <dbReference type="Proteomes" id="UP000274131"/>
    </source>
</evidence>
<feature type="compositionally biased region" description="Basic and acidic residues" evidence="2">
    <location>
        <begin position="673"/>
        <end position="682"/>
    </location>
</feature>
<evidence type="ECO:0000256" key="2">
    <source>
        <dbReference type="SAM" id="MobiDB-lite"/>
    </source>
</evidence>
<dbReference type="STRING" id="51028.A0A0N4V475"/>
<sequence length="797" mass="89489">MSWISSSNAKLTRRYGAFASDSTNDKAASLFDAVFSKQKPSTSQPQATSTFKNEARIFTQTVDLKSVKKVDTLRSNPSNFTNTPPASDGFKVEIEKSDSSEDEDEIAQPNSQSSTSGLTTSLSLVRVDSQTSKLRSEDFGEDDNACTSKPKNLDKDVLSSSLKSKAAGRLEDYDFDGDDEEVPPEVKRQRLSENISEDGVKIETEVPNSSLYLPPTTQNKPKYNHRWASDEEEEEFDNDVAGVAAASVSQRLSHTSVVHHSPGEQSSQQVAQQCPEKIRNVKDANDCLESGKLVDYKQDINYVLSTLLDKNSSTNLKCLSLISLAKKCSYPDFRSFIRSGNLLEKVLKMVNDVQIPSMAVCIAVIIYVMARDKACIKYDGTTLRMLSVYLKMENPEKTPDYVKCAKLVYFCDINRIESRAWEALKVWYTESNTLLDGTIQFDFTEQTLSPSSLVLEALVYITACNREDEMLKNEMLGLGILQYLVSKVDKTSLLLVHETFDDETLLLDLRNLERCFRIIETCTFCSKKNQAYLISHRGGALIQTCGRLLNYCHQTIEKVGDPESSILKNAFNCVKRIAGVLINLSHDNGRVLKVSSLLVNLVERCNSNRRKLINTKVRFYNRETKVVQDEVALKALSQMFVLHDSAARTVDEELDNDLILEGVSDEECDDSDEEKKASDDGRLKRRAPIELTEDEMAETIQRAMNKASSHMEDSVVASYVALIIGCLMQQNEESISVVKAEMPNGDISGLTAQLQRFLDFMKYMACFILPFYSCQRMRGSSHRSVEHIIELLDDLNK</sequence>
<dbReference type="Proteomes" id="UP000274131">
    <property type="component" value="Unassembled WGS sequence"/>
</dbReference>
<dbReference type="InterPro" id="IPR012502">
    <property type="entry name" value="WAPL_dom"/>
</dbReference>
<dbReference type="AlphaFoldDB" id="A0A0N4V475"/>
<reference evidence="6" key="1">
    <citation type="submission" date="2017-02" db="UniProtKB">
        <authorList>
            <consortium name="WormBaseParasite"/>
        </authorList>
    </citation>
    <scope>IDENTIFICATION</scope>
</reference>
<comment type="similarity">
    <text evidence="1">Belongs to the WAPL family.</text>
</comment>
<dbReference type="WBParaSite" id="EVEC_0000488801-mRNA-1">
    <property type="protein sequence ID" value="EVEC_0000488801-mRNA-1"/>
    <property type="gene ID" value="EVEC_0000488801"/>
</dbReference>
<feature type="region of interest" description="Disordered" evidence="2">
    <location>
        <begin position="73"/>
        <end position="154"/>
    </location>
</feature>
<dbReference type="OrthoDB" id="78088at2759"/>
<dbReference type="PROSITE" id="PS51271">
    <property type="entry name" value="WAPL"/>
    <property type="match status" value="1"/>
</dbReference>
<dbReference type="EMBL" id="UXUI01007901">
    <property type="protein sequence ID" value="VDD89845.1"/>
    <property type="molecule type" value="Genomic_DNA"/>
</dbReference>
<dbReference type="InterPro" id="IPR039874">
    <property type="entry name" value="WAPL"/>
</dbReference>
<accession>A0A0N4V475</accession>
<feature type="compositionally biased region" description="Basic and acidic residues" evidence="2">
    <location>
        <begin position="90"/>
        <end position="99"/>
    </location>
</feature>
<dbReference type="PANTHER" id="PTHR22100">
    <property type="entry name" value="WINGS APART-LIKE PROTEIN HOMOLOG"/>
    <property type="match status" value="1"/>
</dbReference>
<dbReference type="InterPro" id="IPR022771">
    <property type="entry name" value="WAPL_C"/>
</dbReference>
<keyword evidence="5" id="KW-1185">Reference proteome</keyword>
<name>A0A0N4V475_ENTVE</name>